<evidence type="ECO:0000256" key="3">
    <source>
        <dbReference type="SAM" id="MobiDB-lite"/>
    </source>
</evidence>
<dbReference type="Pfam" id="PF00328">
    <property type="entry name" value="His_Phos_2"/>
    <property type="match status" value="1"/>
</dbReference>
<evidence type="ECO:0000256" key="1">
    <source>
        <dbReference type="ARBA" id="ARBA00005375"/>
    </source>
</evidence>
<keyword evidence="2" id="KW-0378">Hydrolase</keyword>
<dbReference type="InterPro" id="IPR033379">
    <property type="entry name" value="Acid_Pase_AS"/>
</dbReference>
<dbReference type="PROSITE" id="PS00778">
    <property type="entry name" value="HIS_ACID_PHOSPHAT_2"/>
    <property type="match status" value="1"/>
</dbReference>
<feature type="compositionally biased region" description="Acidic residues" evidence="3">
    <location>
        <begin position="663"/>
        <end position="673"/>
    </location>
</feature>
<evidence type="ECO:0000256" key="2">
    <source>
        <dbReference type="ARBA" id="ARBA00022801"/>
    </source>
</evidence>
<proteinExistence type="inferred from homology"/>
<reference evidence="6 7" key="1">
    <citation type="submission" date="2024-10" db="EMBL/GenBank/DDBJ databases">
        <title>Updated reference genomes for cyclostephanoid diatoms.</title>
        <authorList>
            <person name="Roberts W.R."/>
            <person name="Alverson A.J."/>
        </authorList>
    </citation>
    <scope>NUCLEOTIDE SEQUENCE [LARGE SCALE GENOMIC DNA]</scope>
    <source>
        <strain evidence="6 7">AJA010-31</strain>
    </source>
</reference>
<dbReference type="Proteomes" id="UP001530400">
    <property type="component" value="Unassembled WGS sequence"/>
</dbReference>
<dbReference type="EMBL" id="JALLPJ020000778">
    <property type="protein sequence ID" value="KAL3783172.1"/>
    <property type="molecule type" value="Genomic_DNA"/>
</dbReference>
<protein>
    <recommendedName>
        <fullName evidence="8">Acid phosphatase</fullName>
    </recommendedName>
</protein>
<keyword evidence="4" id="KW-0472">Membrane</keyword>
<keyword evidence="7" id="KW-1185">Reference proteome</keyword>
<dbReference type="SUPFAM" id="SSF53254">
    <property type="entry name" value="Phosphoglycerate mutase-like"/>
    <property type="match status" value="1"/>
</dbReference>
<dbReference type="InterPro" id="IPR000560">
    <property type="entry name" value="His_Pase_clade-2"/>
</dbReference>
<name>A0ABD3P610_9STRA</name>
<dbReference type="InterPro" id="IPR029033">
    <property type="entry name" value="His_PPase_superfam"/>
</dbReference>
<evidence type="ECO:0000256" key="5">
    <source>
        <dbReference type="SAM" id="SignalP"/>
    </source>
</evidence>
<dbReference type="GO" id="GO:0016787">
    <property type="term" value="F:hydrolase activity"/>
    <property type="evidence" value="ECO:0007669"/>
    <property type="project" value="UniProtKB-KW"/>
</dbReference>
<dbReference type="InterPro" id="IPR050645">
    <property type="entry name" value="Histidine_acid_phosphatase"/>
</dbReference>
<evidence type="ECO:0000313" key="7">
    <source>
        <dbReference type="Proteomes" id="UP001530400"/>
    </source>
</evidence>
<feature type="transmembrane region" description="Helical" evidence="4">
    <location>
        <begin position="592"/>
        <end position="613"/>
    </location>
</feature>
<feature type="region of interest" description="Disordered" evidence="3">
    <location>
        <begin position="557"/>
        <end position="586"/>
    </location>
</feature>
<keyword evidence="4" id="KW-0812">Transmembrane</keyword>
<dbReference type="PANTHER" id="PTHR11567:SF110">
    <property type="entry name" value="2-PHOSPHOXYLOSE PHOSPHATASE 1"/>
    <property type="match status" value="1"/>
</dbReference>
<comment type="caution">
    <text evidence="6">The sequence shown here is derived from an EMBL/GenBank/DDBJ whole genome shotgun (WGS) entry which is preliminary data.</text>
</comment>
<feature type="signal peptide" evidence="5">
    <location>
        <begin position="1"/>
        <end position="27"/>
    </location>
</feature>
<evidence type="ECO:0000313" key="6">
    <source>
        <dbReference type="EMBL" id="KAL3783172.1"/>
    </source>
</evidence>
<dbReference type="Gene3D" id="3.40.50.1240">
    <property type="entry name" value="Phosphoglycerate mutase-like"/>
    <property type="match status" value="1"/>
</dbReference>
<accession>A0ABD3P610</accession>
<evidence type="ECO:0008006" key="8">
    <source>
        <dbReference type="Google" id="ProtNLM"/>
    </source>
</evidence>
<feature type="chain" id="PRO_5044803392" description="Acid phosphatase" evidence="5">
    <location>
        <begin position="28"/>
        <end position="673"/>
    </location>
</feature>
<keyword evidence="5" id="KW-0732">Signal</keyword>
<feature type="region of interest" description="Disordered" evidence="3">
    <location>
        <begin position="638"/>
        <end position="673"/>
    </location>
</feature>
<keyword evidence="4" id="KW-1133">Transmembrane helix</keyword>
<organism evidence="6 7">
    <name type="scientific">Cyclotella atomus</name>
    <dbReference type="NCBI Taxonomy" id="382360"/>
    <lineage>
        <taxon>Eukaryota</taxon>
        <taxon>Sar</taxon>
        <taxon>Stramenopiles</taxon>
        <taxon>Ochrophyta</taxon>
        <taxon>Bacillariophyta</taxon>
        <taxon>Coscinodiscophyceae</taxon>
        <taxon>Thalassiosirophycidae</taxon>
        <taxon>Stephanodiscales</taxon>
        <taxon>Stephanodiscaceae</taxon>
        <taxon>Cyclotella</taxon>
    </lineage>
</organism>
<gene>
    <name evidence="6" type="ORF">ACHAWO_000434</name>
</gene>
<sequence>MGGSFIQTLPTAAAFHLLLSSTHHALAQESKEYTRYSSYHPYCSTPSQMQNRAIPPLQYSSDDTSTANITPQLVHVTALIRHGARTPYAGYPTYTCWNDYWTNPQTGIWDCDLKTYMAPPSNDKSKMKVNAEGVVEEEPDFLFEKRYDGLMMHTNHMSGNRTGNELNGTCQMGQLLMRGYEQELINGVHLRQAYLYDGNTTNTTHGAYNPSMRLWDMTATLEELNKLTTSVTVGDTSKKIYQEPNLRYRADDEQRTLMSGQILLRGLFGPEILAADEDEDTTVIKLHTGDYKKDVLVINKNICPRVGDLWAEAYESEEFKQWNETSVEVQIIRKFAQTKLGLDVIPFGILDCLMTTMCTDRPLPELIDDYDGSLGPTPWKEDGSEGIAIVSEKDFTNIFERFVNYAVKQETFSYKYNNAALPKLGMGPLWKEIMANILPIIDADGNYTFVQKTPPKLALFSGHDTTLMPILATLGEEVWSGLEWSPYASMVLIEVYDVSSSKDDDPSEFPSGYAFRLIYNGAVLTSRMDGCSAELCDSQVLVDQVMPFAMFEERDCASTQPESKTFDDTEEDTIPEPKQNTAESGVNPRQKWGIFGVAILSAAIGSVTTCFMMRHHYQIMAYRQALSLERELSMVENTDDTNYGTNGSSRNDAISNAGVSSDYFEESDEDRII</sequence>
<evidence type="ECO:0000256" key="4">
    <source>
        <dbReference type="SAM" id="Phobius"/>
    </source>
</evidence>
<dbReference type="PANTHER" id="PTHR11567">
    <property type="entry name" value="ACID PHOSPHATASE-RELATED"/>
    <property type="match status" value="1"/>
</dbReference>
<comment type="similarity">
    <text evidence="1">Belongs to the histidine acid phosphatase family.</text>
</comment>
<dbReference type="AlphaFoldDB" id="A0ABD3P610"/>
<feature type="compositionally biased region" description="Polar residues" evidence="3">
    <location>
        <begin position="640"/>
        <end position="659"/>
    </location>
</feature>
<dbReference type="PROSITE" id="PS00616">
    <property type="entry name" value="HIS_ACID_PHOSPHAT_1"/>
    <property type="match status" value="1"/>
</dbReference>